<reference evidence="3" key="1">
    <citation type="journal article" date="2006" name="PLoS Biol.">
        <title>Macronuclear genome sequence of the ciliate Tetrahymena thermophila, a model eukaryote.</title>
        <authorList>
            <person name="Eisen J.A."/>
            <person name="Coyne R.S."/>
            <person name="Wu M."/>
            <person name="Wu D."/>
            <person name="Thiagarajan M."/>
            <person name="Wortman J.R."/>
            <person name="Badger J.H."/>
            <person name="Ren Q."/>
            <person name="Amedeo P."/>
            <person name="Jones K.M."/>
            <person name="Tallon L.J."/>
            <person name="Delcher A.L."/>
            <person name="Salzberg S.L."/>
            <person name="Silva J.C."/>
            <person name="Haas B.J."/>
            <person name="Majoros W.H."/>
            <person name="Farzad M."/>
            <person name="Carlton J.M."/>
            <person name="Smith R.K. Jr."/>
            <person name="Garg J."/>
            <person name="Pearlman R.E."/>
            <person name="Karrer K.M."/>
            <person name="Sun L."/>
            <person name="Manning G."/>
            <person name="Elde N.C."/>
            <person name="Turkewitz A.P."/>
            <person name="Asai D.J."/>
            <person name="Wilkes D.E."/>
            <person name="Wang Y."/>
            <person name="Cai H."/>
            <person name="Collins K."/>
            <person name="Stewart B.A."/>
            <person name="Lee S.R."/>
            <person name="Wilamowska K."/>
            <person name="Weinberg Z."/>
            <person name="Ruzzo W.L."/>
            <person name="Wloga D."/>
            <person name="Gaertig J."/>
            <person name="Frankel J."/>
            <person name="Tsao C.-C."/>
            <person name="Gorovsky M.A."/>
            <person name="Keeling P.J."/>
            <person name="Waller R.F."/>
            <person name="Patron N.J."/>
            <person name="Cherry J.M."/>
            <person name="Stover N.A."/>
            <person name="Krieger C.J."/>
            <person name="del Toro C."/>
            <person name="Ryder H.F."/>
            <person name="Williamson S.C."/>
            <person name="Barbeau R.A."/>
            <person name="Hamilton E.P."/>
            <person name="Orias E."/>
        </authorList>
    </citation>
    <scope>NUCLEOTIDE SEQUENCE [LARGE SCALE GENOMIC DNA]</scope>
    <source>
        <strain evidence="3">SB210</strain>
    </source>
</reference>
<dbReference type="KEGG" id="tet:TTHERM_00377240"/>
<accession>Q23FJ4</accession>
<organism evidence="2 3">
    <name type="scientific">Tetrahymena thermophila (strain SB210)</name>
    <dbReference type="NCBI Taxonomy" id="312017"/>
    <lineage>
        <taxon>Eukaryota</taxon>
        <taxon>Sar</taxon>
        <taxon>Alveolata</taxon>
        <taxon>Ciliophora</taxon>
        <taxon>Intramacronucleata</taxon>
        <taxon>Oligohymenophorea</taxon>
        <taxon>Hymenostomatida</taxon>
        <taxon>Tetrahymenina</taxon>
        <taxon>Tetrahymenidae</taxon>
        <taxon>Tetrahymena</taxon>
    </lineage>
</organism>
<dbReference type="RefSeq" id="XP_001015404.2">
    <property type="nucleotide sequence ID" value="XM_001015404.2"/>
</dbReference>
<dbReference type="InParanoid" id="Q23FJ4"/>
<dbReference type="EMBL" id="GG662706">
    <property type="protein sequence ID" value="EAR95159.2"/>
    <property type="molecule type" value="Genomic_DNA"/>
</dbReference>
<name>Q23FJ4_TETTS</name>
<protein>
    <submittedName>
        <fullName evidence="2">Uncharacterized protein</fullName>
    </submittedName>
</protein>
<feature type="region of interest" description="Disordered" evidence="1">
    <location>
        <begin position="497"/>
        <end position="520"/>
    </location>
</feature>
<proteinExistence type="predicted"/>
<evidence type="ECO:0000256" key="1">
    <source>
        <dbReference type="SAM" id="MobiDB-lite"/>
    </source>
</evidence>
<dbReference type="AlphaFoldDB" id="Q23FJ4"/>
<dbReference type="HOGENOM" id="CLU_367837_0_0_1"/>
<sequence>MINPNIVNHSENSYQQLIQKSYLMLCLKCFKPQFEVKQIVKETPSYNIFCHVIVFDVIEQKNKMLIVQKYTYSKYLEEYQEILNKSFRNDIILNLLDQYFLDTDQLFYIYEMEHCNMTLLQFINLYKLNSKIFDPLLNEIGQYITSQYDKIFTLNFDISQYYVNVINSNRIEVKINLIHEYKLSLYYLGNNQISHNDELQTENNSNELELEETVFQDLADSEKIKGILKDLCEQVNVKIKKNGLSDLIQNKFSKILQFHQLEIFQIIQQHPLYDAFEIKRLDNNYFELIVEKRGQQIRLIAEKFNQISMAEQIEQKQQNIEQKTTQAGQQPNFRQQNIIQLDRINSTYDDFNISNIRNLNELPQKEINLLQNYQFDILNEQQIEQNQQNIEQQTTQRIQQTNFRQQNIIQLDRINSRYDDFNISNIINLNELPQKEINLLQNYQFAILNMSKGIQVLIFDDNVYYLIGQKPYIIFNHQEFQSFKEIYEVEEDLNSDESSISVENNESEDNQLMRANKYDR</sequence>
<gene>
    <name evidence="2" type="ORF">TTHERM_00377240</name>
</gene>
<evidence type="ECO:0000313" key="2">
    <source>
        <dbReference type="EMBL" id="EAR95159.2"/>
    </source>
</evidence>
<keyword evidence="3" id="KW-1185">Reference proteome</keyword>
<dbReference type="Proteomes" id="UP000009168">
    <property type="component" value="Unassembled WGS sequence"/>
</dbReference>
<dbReference type="GeneID" id="7824635"/>
<evidence type="ECO:0000313" key="3">
    <source>
        <dbReference type="Proteomes" id="UP000009168"/>
    </source>
</evidence>